<dbReference type="Proteomes" id="UP000242447">
    <property type="component" value="Chromosome"/>
</dbReference>
<feature type="transmembrane region" description="Helical" evidence="6">
    <location>
        <begin position="243"/>
        <end position="263"/>
    </location>
</feature>
<keyword evidence="9" id="KW-1185">Reference proteome</keyword>
<comment type="similarity">
    <text evidence="2">Belongs to the EamA transporter family.</text>
</comment>
<organism evidence="8 9">
    <name type="scientific">Ketogulonicigenium robustum</name>
    <dbReference type="NCBI Taxonomy" id="92947"/>
    <lineage>
        <taxon>Bacteria</taxon>
        <taxon>Pseudomonadati</taxon>
        <taxon>Pseudomonadota</taxon>
        <taxon>Alphaproteobacteria</taxon>
        <taxon>Rhodobacterales</taxon>
        <taxon>Roseobacteraceae</taxon>
        <taxon>Ketogulonicigenium</taxon>
    </lineage>
</organism>
<evidence type="ECO:0000313" key="8">
    <source>
        <dbReference type="EMBL" id="ARO14481.1"/>
    </source>
</evidence>
<feature type="domain" description="EamA" evidence="7">
    <location>
        <begin position="127"/>
        <end position="259"/>
    </location>
</feature>
<evidence type="ECO:0000256" key="1">
    <source>
        <dbReference type="ARBA" id="ARBA00004141"/>
    </source>
</evidence>
<name>A0A1W6NZ88_9RHOB</name>
<feature type="transmembrane region" description="Helical" evidence="6">
    <location>
        <begin position="189"/>
        <end position="211"/>
    </location>
</feature>
<dbReference type="Pfam" id="PF00892">
    <property type="entry name" value="EamA"/>
    <property type="match status" value="2"/>
</dbReference>
<proteinExistence type="inferred from homology"/>
<evidence type="ECO:0000313" key="9">
    <source>
        <dbReference type="Proteomes" id="UP000242447"/>
    </source>
</evidence>
<feature type="transmembrane region" description="Helical" evidence="6">
    <location>
        <begin position="158"/>
        <end position="177"/>
    </location>
</feature>
<evidence type="ECO:0000256" key="2">
    <source>
        <dbReference type="ARBA" id="ARBA00007362"/>
    </source>
</evidence>
<evidence type="ECO:0000259" key="7">
    <source>
        <dbReference type="Pfam" id="PF00892"/>
    </source>
</evidence>
<dbReference type="InterPro" id="IPR000620">
    <property type="entry name" value="EamA_dom"/>
</dbReference>
<dbReference type="KEGG" id="kro:BVG79_01135"/>
<evidence type="ECO:0000256" key="3">
    <source>
        <dbReference type="ARBA" id="ARBA00022692"/>
    </source>
</evidence>
<keyword evidence="3 6" id="KW-0812">Transmembrane</keyword>
<accession>A0A1W6NZ88</accession>
<feature type="domain" description="EamA" evidence="7">
    <location>
        <begin position="1"/>
        <end position="117"/>
    </location>
</feature>
<dbReference type="PANTHER" id="PTHR32322:SF2">
    <property type="entry name" value="EAMA DOMAIN-CONTAINING PROTEIN"/>
    <property type="match status" value="1"/>
</dbReference>
<dbReference type="EMBL" id="CP019937">
    <property type="protein sequence ID" value="ARO14481.1"/>
    <property type="molecule type" value="Genomic_DNA"/>
</dbReference>
<dbReference type="AlphaFoldDB" id="A0A1W6NZ88"/>
<reference evidence="8 9" key="1">
    <citation type="submission" date="2017-02" db="EMBL/GenBank/DDBJ databases">
        <title>Ketogulonicigenium robustum SPU B003 Genome sequencing and assembly.</title>
        <authorList>
            <person name="Li Y."/>
            <person name="Liu L."/>
            <person name="Wang C."/>
            <person name="Zhang M."/>
            <person name="Zhang T."/>
            <person name="Zhang Y."/>
        </authorList>
    </citation>
    <scope>NUCLEOTIDE SEQUENCE [LARGE SCALE GENOMIC DNA]</scope>
    <source>
        <strain evidence="8 9">SPU_B003</strain>
    </source>
</reference>
<dbReference type="STRING" id="92947.BVG79_01135"/>
<dbReference type="SUPFAM" id="SSF103481">
    <property type="entry name" value="Multidrug resistance efflux transporter EmrE"/>
    <property type="match status" value="2"/>
</dbReference>
<protein>
    <submittedName>
        <fullName evidence="8">PecM protein</fullName>
    </submittedName>
</protein>
<feature type="transmembrane region" description="Helical" evidence="6">
    <location>
        <begin position="48"/>
        <end position="68"/>
    </location>
</feature>
<feature type="transmembrane region" description="Helical" evidence="6">
    <location>
        <begin position="18"/>
        <end position="36"/>
    </location>
</feature>
<evidence type="ECO:0000256" key="5">
    <source>
        <dbReference type="ARBA" id="ARBA00023136"/>
    </source>
</evidence>
<dbReference type="GO" id="GO:0016020">
    <property type="term" value="C:membrane"/>
    <property type="evidence" value="ECO:0007669"/>
    <property type="project" value="UniProtKB-SubCell"/>
</dbReference>
<feature type="transmembrane region" description="Helical" evidence="6">
    <location>
        <begin position="218"/>
        <end position="237"/>
    </location>
</feature>
<gene>
    <name evidence="8" type="ORF">BVG79_01135</name>
</gene>
<sequence>MWGFTYILTTTMLPPNPMFLAAVRALGGGVILLFLARDVPPRAWWGKLTVLGTLNNGLFFGLLFVAAVRLPGGVAATFQALTPLFTVLLALPLLGVAPSRVKLIAVLAGAVGVSMVVLRGGAGLDAIGILAAFGSAVSLSLGGILLHKWGRPSSVVSLTAWQMLIAGVELAIVAVIMGDVPTSLSATNVLGLVILAVLLTAVPFVLWFTGIQGAGPSAIAPFMLLTPIVAFVLDALVHRVLPSPLQALGVVVVIGALLLGQFADRKPAKG</sequence>
<dbReference type="PANTHER" id="PTHR32322">
    <property type="entry name" value="INNER MEMBRANE TRANSPORTER"/>
    <property type="match status" value="1"/>
</dbReference>
<dbReference type="InterPro" id="IPR037185">
    <property type="entry name" value="EmrE-like"/>
</dbReference>
<feature type="transmembrane region" description="Helical" evidence="6">
    <location>
        <begin position="74"/>
        <end position="96"/>
    </location>
</feature>
<evidence type="ECO:0000256" key="6">
    <source>
        <dbReference type="SAM" id="Phobius"/>
    </source>
</evidence>
<evidence type="ECO:0000256" key="4">
    <source>
        <dbReference type="ARBA" id="ARBA00022989"/>
    </source>
</evidence>
<dbReference type="InterPro" id="IPR050638">
    <property type="entry name" value="AA-Vitamin_Transporters"/>
</dbReference>
<keyword evidence="5 6" id="KW-0472">Membrane</keyword>
<feature type="transmembrane region" description="Helical" evidence="6">
    <location>
        <begin position="103"/>
        <end position="120"/>
    </location>
</feature>
<keyword evidence="4 6" id="KW-1133">Transmembrane helix</keyword>
<comment type="subcellular location">
    <subcellularLocation>
        <location evidence="1">Membrane</location>
        <topology evidence="1">Multi-pass membrane protein</topology>
    </subcellularLocation>
</comment>
<feature type="transmembrane region" description="Helical" evidence="6">
    <location>
        <begin position="126"/>
        <end position="146"/>
    </location>
</feature>